<dbReference type="Proteomes" id="UP000750711">
    <property type="component" value="Unassembled WGS sequence"/>
</dbReference>
<name>A0A9P8LEF1_9PEZI</name>
<dbReference type="PANTHER" id="PTHR10366">
    <property type="entry name" value="NAD DEPENDENT EPIMERASE/DEHYDRATASE"/>
    <property type="match status" value="1"/>
</dbReference>
<dbReference type="AlphaFoldDB" id="A0A9P8LEF1"/>
<evidence type="ECO:0000313" key="4">
    <source>
        <dbReference type="EMBL" id="KAH0563071.1"/>
    </source>
</evidence>
<dbReference type="Gene3D" id="3.40.50.720">
    <property type="entry name" value="NAD(P)-binding Rossmann-like Domain"/>
    <property type="match status" value="1"/>
</dbReference>
<sequence length="370" mass="38971">MSAPVAVPPSNGKTVVVSGINGYIASVTGLEALRKGYTLVGTCRSRAKAEPLLKGAYAEFADAGRVRIVEVVDMTKEGAFDEAVKGAHAIIHTASPIDFTLKTPSQVISPAIAGTVGILHSALRHAGPQLSALAVTSSVAAIASPKPDGSSYTFTEEDWNNYAEKQVEEAGGVDIPPNILYGASKTAAERAIWAFREKEKASTLCRSVSPRALNPTVVYGPPIISHSDPASLNETIKPIYAIFSGTITDGELPAKIGTGAYVDVRDVAAAHVWAIENPAASDGQRYIVAAGLGPPQAIADLIREVYPERGPSIPLGNPGEGYVKGEYGWFPAEAGGIALSAKKLEEAMGIKWIKFDKCILDTVKCLEKYL</sequence>
<dbReference type="InterPro" id="IPR001509">
    <property type="entry name" value="Epimerase_deHydtase"/>
</dbReference>
<dbReference type="Pfam" id="PF01370">
    <property type="entry name" value="Epimerase"/>
    <property type="match status" value="1"/>
</dbReference>
<keyword evidence="5" id="KW-1185">Reference proteome</keyword>
<protein>
    <recommendedName>
        <fullName evidence="3">NAD-dependent epimerase/dehydratase domain-containing protein</fullName>
    </recommendedName>
</protein>
<keyword evidence="1" id="KW-0560">Oxidoreductase</keyword>
<evidence type="ECO:0000256" key="2">
    <source>
        <dbReference type="ARBA" id="ARBA00023445"/>
    </source>
</evidence>
<reference evidence="4" key="1">
    <citation type="submission" date="2021-03" db="EMBL/GenBank/DDBJ databases">
        <title>Comparative genomics and phylogenomic investigation of the class Geoglossomycetes provide insights into ecological specialization and systematics.</title>
        <authorList>
            <person name="Melie T."/>
            <person name="Pirro S."/>
            <person name="Miller A.N."/>
            <person name="Quandt A."/>
        </authorList>
    </citation>
    <scope>NUCLEOTIDE SEQUENCE</scope>
    <source>
        <strain evidence="4">CAQ_001_2017</strain>
    </source>
</reference>
<comment type="caution">
    <text evidence="4">The sequence shown here is derived from an EMBL/GenBank/DDBJ whole genome shotgun (WGS) entry which is preliminary data.</text>
</comment>
<dbReference type="InterPro" id="IPR050425">
    <property type="entry name" value="NAD(P)_dehydrat-like"/>
</dbReference>
<dbReference type="GO" id="GO:0016616">
    <property type="term" value="F:oxidoreductase activity, acting on the CH-OH group of donors, NAD or NADP as acceptor"/>
    <property type="evidence" value="ECO:0007669"/>
    <property type="project" value="TreeGrafter"/>
</dbReference>
<evidence type="ECO:0000313" key="5">
    <source>
        <dbReference type="Proteomes" id="UP000750711"/>
    </source>
</evidence>
<dbReference type="InterPro" id="IPR036291">
    <property type="entry name" value="NAD(P)-bd_dom_sf"/>
</dbReference>
<proteinExistence type="inferred from homology"/>
<dbReference type="PANTHER" id="PTHR10366:SF564">
    <property type="entry name" value="STEROL-4-ALPHA-CARBOXYLATE 3-DEHYDROGENASE, DECARBOXYLATING"/>
    <property type="match status" value="1"/>
</dbReference>
<accession>A0A9P8LEF1</accession>
<organism evidence="4 5">
    <name type="scientific">Trichoglossum hirsutum</name>
    <dbReference type="NCBI Taxonomy" id="265104"/>
    <lineage>
        <taxon>Eukaryota</taxon>
        <taxon>Fungi</taxon>
        <taxon>Dikarya</taxon>
        <taxon>Ascomycota</taxon>
        <taxon>Pezizomycotina</taxon>
        <taxon>Geoglossomycetes</taxon>
        <taxon>Geoglossales</taxon>
        <taxon>Geoglossaceae</taxon>
        <taxon>Trichoglossum</taxon>
    </lineage>
</organism>
<evidence type="ECO:0000259" key="3">
    <source>
        <dbReference type="Pfam" id="PF01370"/>
    </source>
</evidence>
<dbReference type="SUPFAM" id="SSF51735">
    <property type="entry name" value="NAD(P)-binding Rossmann-fold domains"/>
    <property type="match status" value="1"/>
</dbReference>
<gene>
    <name evidence="4" type="ORF">GP486_002365</name>
</gene>
<feature type="domain" description="NAD-dependent epimerase/dehydratase" evidence="3">
    <location>
        <begin position="15"/>
        <end position="288"/>
    </location>
</feature>
<dbReference type="EMBL" id="JAGHQM010000258">
    <property type="protein sequence ID" value="KAH0563071.1"/>
    <property type="molecule type" value="Genomic_DNA"/>
</dbReference>
<evidence type="ECO:0000256" key="1">
    <source>
        <dbReference type="ARBA" id="ARBA00023002"/>
    </source>
</evidence>
<comment type="similarity">
    <text evidence="2">Belongs to the NAD(P)-dependent epimerase/dehydratase family. Dihydroflavonol-4-reductase subfamily.</text>
</comment>